<dbReference type="GO" id="GO:0009055">
    <property type="term" value="F:electron transfer activity"/>
    <property type="evidence" value="ECO:0007669"/>
    <property type="project" value="UniProtKB-UniRule"/>
</dbReference>
<comment type="function">
    <text evidence="8">Ferredoxins are iron-sulfur proteins that transfer electrons in a wide variety of metabolic reactions.</text>
</comment>
<dbReference type="PROSITE" id="PS51379">
    <property type="entry name" value="4FE4S_FER_2"/>
    <property type="match status" value="1"/>
</dbReference>
<keyword evidence="5 8" id="KW-0408">Iron</keyword>
<evidence type="ECO:0000313" key="10">
    <source>
        <dbReference type="EMBL" id="HJF46065.1"/>
    </source>
</evidence>
<evidence type="ECO:0000313" key="12">
    <source>
        <dbReference type="Proteomes" id="UP000697330"/>
    </source>
</evidence>
<keyword evidence="2 8" id="KW-0813">Transport</keyword>
<dbReference type="SUPFAM" id="SSF54862">
    <property type="entry name" value="4Fe-4S ferredoxins"/>
    <property type="match status" value="1"/>
</dbReference>
<evidence type="ECO:0000313" key="11">
    <source>
        <dbReference type="EMBL" id="MDM8270895.1"/>
    </source>
</evidence>
<evidence type="ECO:0000256" key="7">
    <source>
        <dbReference type="ARBA" id="ARBA00023291"/>
    </source>
</evidence>
<comment type="cofactor">
    <cofactor evidence="1">
        <name>[3Fe-4S] cluster</name>
        <dbReference type="ChEBI" id="CHEBI:21137"/>
    </cofactor>
</comment>
<evidence type="ECO:0000256" key="6">
    <source>
        <dbReference type="ARBA" id="ARBA00023014"/>
    </source>
</evidence>
<dbReference type="Pfam" id="PF13370">
    <property type="entry name" value="Fer4_13"/>
    <property type="match status" value="1"/>
</dbReference>
<organism evidence="10 12">
    <name type="scientific">Thermophilibacter provencensis</name>
    <dbReference type="NCBI Taxonomy" id="1852386"/>
    <lineage>
        <taxon>Bacteria</taxon>
        <taxon>Bacillati</taxon>
        <taxon>Actinomycetota</taxon>
        <taxon>Coriobacteriia</taxon>
        <taxon>Coriobacteriales</taxon>
        <taxon>Atopobiaceae</taxon>
        <taxon>Thermophilibacter</taxon>
    </lineage>
</organism>
<dbReference type="AlphaFoldDB" id="A0A921GFZ4"/>
<evidence type="ECO:0000256" key="1">
    <source>
        <dbReference type="ARBA" id="ARBA00001927"/>
    </source>
</evidence>
<dbReference type="GO" id="GO:0005506">
    <property type="term" value="F:iron ion binding"/>
    <property type="evidence" value="ECO:0007669"/>
    <property type="project" value="UniProtKB-UniRule"/>
</dbReference>
<evidence type="ECO:0000256" key="2">
    <source>
        <dbReference type="ARBA" id="ARBA00022448"/>
    </source>
</evidence>
<evidence type="ECO:0000256" key="5">
    <source>
        <dbReference type="ARBA" id="ARBA00023004"/>
    </source>
</evidence>
<dbReference type="PANTHER" id="PTHR36923:SF3">
    <property type="entry name" value="FERREDOXIN"/>
    <property type="match status" value="1"/>
</dbReference>
<gene>
    <name evidence="10" type="ORF">K8U72_09855</name>
    <name evidence="11" type="ORF">QUW25_04305</name>
</gene>
<dbReference type="InterPro" id="IPR001080">
    <property type="entry name" value="3Fe4S_ferredoxin"/>
</dbReference>
<evidence type="ECO:0000313" key="13">
    <source>
        <dbReference type="Proteomes" id="UP001529256"/>
    </source>
</evidence>
<keyword evidence="13" id="KW-1185">Reference proteome</keyword>
<evidence type="ECO:0000256" key="4">
    <source>
        <dbReference type="ARBA" id="ARBA00022982"/>
    </source>
</evidence>
<dbReference type="PROSITE" id="PS00198">
    <property type="entry name" value="4FE4S_FER_1"/>
    <property type="match status" value="1"/>
</dbReference>
<keyword evidence="7" id="KW-0003">3Fe-4S</keyword>
<dbReference type="EMBL" id="DYWQ01000153">
    <property type="protein sequence ID" value="HJF46065.1"/>
    <property type="molecule type" value="Genomic_DNA"/>
</dbReference>
<reference evidence="11" key="4">
    <citation type="submission" date="2023-06" db="EMBL/GenBank/DDBJ databases">
        <authorList>
            <person name="Zeman M."/>
            <person name="Kubasova T."/>
            <person name="Jahodarova E."/>
            <person name="Nykrynova M."/>
            <person name="Rychlik I."/>
        </authorList>
    </citation>
    <scope>NUCLEOTIDE SEQUENCE</scope>
    <source>
        <strain evidence="11">153_Feed</strain>
    </source>
</reference>
<dbReference type="RefSeq" id="WP_075280240.1">
    <property type="nucleotide sequence ID" value="NZ_CALUGK010000029.1"/>
</dbReference>
<feature type="domain" description="4Fe-4S ferredoxin-type" evidence="9">
    <location>
        <begin position="1"/>
        <end position="28"/>
    </location>
</feature>
<keyword evidence="6 8" id="KW-0411">Iron-sulfur</keyword>
<evidence type="ECO:0000256" key="8">
    <source>
        <dbReference type="RuleBase" id="RU368020"/>
    </source>
</evidence>
<dbReference type="InterPro" id="IPR017900">
    <property type="entry name" value="4Fe4S_Fe_S_CS"/>
</dbReference>
<dbReference type="Proteomes" id="UP000697330">
    <property type="component" value="Unassembled WGS sequence"/>
</dbReference>
<reference evidence="10" key="1">
    <citation type="journal article" date="2021" name="PeerJ">
        <title>Extensive microbial diversity within the chicken gut microbiome revealed by metagenomics and culture.</title>
        <authorList>
            <person name="Gilroy R."/>
            <person name="Ravi A."/>
            <person name="Getino M."/>
            <person name="Pursley I."/>
            <person name="Horton D.L."/>
            <person name="Alikhan N.F."/>
            <person name="Baker D."/>
            <person name="Gharbi K."/>
            <person name="Hall N."/>
            <person name="Watson M."/>
            <person name="Adriaenssens E.M."/>
            <person name="Foster-Nyarko E."/>
            <person name="Jarju S."/>
            <person name="Secka A."/>
            <person name="Antonio M."/>
            <person name="Oren A."/>
            <person name="Chaudhuri R.R."/>
            <person name="La Ragione R."/>
            <person name="Hildebrand F."/>
            <person name="Pallen M.J."/>
        </authorList>
    </citation>
    <scope>NUCLEOTIDE SEQUENCE</scope>
    <source>
        <strain evidence="10">CHK124-7917</strain>
    </source>
</reference>
<accession>A0A921GFZ4</accession>
<evidence type="ECO:0000256" key="3">
    <source>
        <dbReference type="ARBA" id="ARBA00022723"/>
    </source>
</evidence>
<dbReference type="Gene3D" id="3.30.70.20">
    <property type="match status" value="1"/>
</dbReference>
<keyword evidence="4 8" id="KW-0249">Electron transport</keyword>
<reference evidence="10" key="2">
    <citation type="submission" date="2021-09" db="EMBL/GenBank/DDBJ databases">
        <authorList>
            <person name="Gilroy R."/>
        </authorList>
    </citation>
    <scope>NUCLEOTIDE SEQUENCE</scope>
    <source>
        <strain evidence="10">CHK124-7917</strain>
    </source>
</reference>
<dbReference type="PANTHER" id="PTHR36923">
    <property type="entry name" value="FERREDOXIN"/>
    <property type="match status" value="1"/>
</dbReference>
<evidence type="ECO:0000259" key="9">
    <source>
        <dbReference type="PROSITE" id="PS51379"/>
    </source>
</evidence>
<dbReference type="InterPro" id="IPR017896">
    <property type="entry name" value="4Fe4S_Fe-S-bd"/>
</dbReference>
<comment type="caution">
    <text evidence="10">The sequence shown here is derived from an EMBL/GenBank/DDBJ whole genome shotgun (WGS) entry which is preliminary data.</text>
</comment>
<reference evidence="11" key="3">
    <citation type="submission" date="2023-06" db="EMBL/GenBank/DDBJ databases">
        <title>Identification and characterization of horizontal gene transfer across gut microbiota members of farm animals based on homology search.</title>
        <authorList>
            <person name="Schwarzerova J."/>
            <person name="Nykrynova M."/>
            <person name="Jureckova K."/>
            <person name="Cejkova D."/>
            <person name="Rychlik I."/>
        </authorList>
    </citation>
    <scope>NUCLEOTIDE SEQUENCE</scope>
    <source>
        <strain evidence="11">153_Feed</strain>
    </source>
</reference>
<sequence length="61" mass="6232">MKATVNEDCIGCGLCEGTCPDVFSISDDGVAVAIEEDVPEDAEDAAQEAADNCPVSAIVVE</sequence>
<dbReference type="PRINTS" id="PR00352">
    <property type="entry name" value="3FE4SFRDOXIN"/>
</dbReference>
<keyword evidence="3 8" id="KW-0479">Metal-binding</keyword>
<proteinExistence type="predicted"/>
<dbReference type="GO" id="GO:0051538">
    <property type="term" value="F:3 iron, 4 sulfur cluster binding"/>
    <property type="evidence" value="ECO:0007669"/>
    <property type="project" value="UniProtKB-KW"/>
</dbReference>
<name>A0A921GFZ4_9ACTN</name>
<dbReference type="Proteomes" id="UP001529256">
    <property type="component" value="Unassembled WGS sequence"/>
</dbReference>
<dbReference type="InterPro" id="IPR051269">
    <property type="entry name" value="Fe-S_cluster_ET"/>
</dbReference>
<protein>
    <recommendedName>
        <fullName evidence="8">Ferredoxin</fullName>
    </recommendedName>
</protein>
<dbReference type="EMBL" id="JAUDEA010000005">
    <property type="protein sequence ID" value="MDM8270895.1"/>
    <property type="molecule type" value="Genomic_DNA"/>
</dbReference>